<dbReference type="OrthoDB" id="9776502at2"/>
<name>A0A226BUH0_9FIRM</name>
<feature type="transmembrane region" description="Helical" evidence="1">
    <location>
        <begin position="372"/>
        <end position="390"/>
    </location>
</feature>
<feature type="transmembrane region" description="Helical" evidence="1">
    <location>
        <begin position="170"/>
        <end position="189"/>
    </location>
</feature>
<feature type="transmembrane region" description="Helical" evidence="1">
    <location>
        <begin position="304"/>
        <end position="322"/>
    </location>
</feature>
<protein>
    <recommendedName>
        <fullName evidence="4">DUF1576 domain-containing protein</fullName>
    </recommendedName>
</protein>
<reference evidence="2 3" key="1">
    <citation type="submission" date="2017-06" db="EMBL/GenBank/DDBJ databases">
        <title>Draft Genome Sequence of Natranaerobius trueperi halophilic, alkalithermophilic bacteria from soda lakes.</title>
        <authorList>
            <person name="Zhao B."/>
        </authorList>
    </citation>
    <scope>NUCLEOTIDE SEQUENCE [LARGE SCALE GENOMIC DNA]</scope>
    <source>
        <strain evidence="2 3">DSM 18760</strain>
    </source>
</reference>
<feature type="transmembrane region" description="Helical" evidence="1">
    <location>
        <begin position="6"/>
        <end position="23"/>
    </location>
</feature>
<feature type="transmembrane region" description="Helical" evidence="1">
    <location>
        <begin position="328"/>
        <end position="351"/>
    </location>
</feature>
<dbReference type="Proteomes" id="UP000214588">
    <property type="component" value="Unassembled WGS sequence"/>
</dbReference>
<feature type="transmembrane region" description="Helical" evidence="1">
    <location>
        <begin position="35"/>
        <end position="62"/>
    </location>
</feature>
<dbReference type="Pfam" id="PF07613">
    <property type="entry name" value="DUF1576"/>
    <property type="match status" value="2"/>
</dbReference>
<dbReference type="InterPro" id="IPR011470">
    <property type="entry name" value="DUF1576"/>
</dbReference>
<keyword evidence="1" id="KW-1133">Transmembrane helix</keyword>
<evidence type="ECO:0000313" key="2">
    <source>
        <dbReference type="EMBL" id="OWZ82678.1"/>
    </source>
</evidence>
<keyword evidence="3" id="KW-1185">Reference proteome</keyword>
<feature type="transmembrane region" description="Helical" evidence="1">
    <location>
        <begin position="209"/>
        <end position="226"/>
    </location>
</feature>
<organism evidence="2 3">
    <name type="scientific">Natranaerobius trueperi</name>
    <dbReference type="NCBI Taxonomy" id="759412"/>
    <lineage>
        <taxon>Bacteria</taxon>
        <taxon>Bacillati</taxon>
        <taxon>Bacillota</taxon>
        <taxon>Clostridia</taxon>
        <taxon>Natranaerobiales</taxon>
        <taxon>Natranaerobiaceae</taxon>
        <taxon>Natranaerobius</taxon>
    </lineage>
</organism>
<keyword evidence="1" id="KW-0812">Transmembrane</keyword>
<evidence type="ECO:0008006" key="4">
    <source>
        <dbReference type="Google" id="ProtNLM"/>
    </source>
</evidence>
<dbReference type="AlphaFoldDB" id="A0A226BUH0"/>
<sequence>MCIYMLLLIIAGFFFSFDEGLFTDLSKIFQVPGVLITDFFVIGSLGAALVNAGLVGLTGLIITLISKVPVRGPIIAAIFTMAGFSFMGKNIINIWPIFLGVWLYSRVKKERFSNYLLNALFGTALAPLASSVSIGLGLGTWGGLVFGIVGGFLVPPLASHLLGTHQGMNLYNIGFTAGFIGTLFAGLFRGFGADKELVVIWGEGFNEQVTIPLILYFISMILLGLFENNGNLKSFFEIHEISGALVSDFISEKGTGATFINMGIVGLIGTSYVLIIGGELNGPSITGILTIVGFGSFGKHTKNIIPIMIGAFLSLQFFHWAPTEPGPILGVLFGTTLAPITGSFGNLAGLIAGFLHMSMVMNVGFLHGGLNLYNNGFAGGLVATLMIGVLKNLQFDEQGG</sequence>
<dbReference type="EMBL" id="NIQC01000052">
    <property type="protein sequence ID" value="OWZ82678.1"/>
    <property type="molecule type" value="Genomic_DNA"/>
</dbReference>
<evidence type="ECO:0000313" key="3">
    <source>
        <dbReference type="Proteomes" id="UP000214588"/>
    </source>
</evidence>
<feature type="transmembrane region" description="Helical" evidence="1">
    <location>
        <begin position="74"/>
        <end position="103"/>
    </location>
</feature>
<accession>A0A226BUH0</accession>
<feature type="transmembrane region" description="Helical" evidence="1">
    <location>
        <begin position="140"/>
        <end position="158"/>
    </location>
</feature>
<comment type="caution">
    <text evidence="2">The sequence shown here is derived from an EMBL/GenBank/DDBJ whole genome shotgun (WGS) entry which is preliminary data.</text>
</comment>
<feature type="transmembrane region" description="Helical" evidence="1">
    <location>
        <begin position="115"/>
        <end position="134"/>
    </location>
</feature>
<keyword evidence="1" id="KW-0472">Membrane</keyword>
<gene>
    <name evidence="2" type="ORF">CDO51_12810</name>
</gene>
<proteinExistence type="predicted"/>
<evidence type="ECO:0000256" key="1">
    <source>
        <dbReference type="SAM" id="Phobius"/>
    </source>
</evidence>